<gene>
    <name evidence="1" type="ORF">N508_000572</name>
</gene>
<dbReference type="AlphaFoldDB" id="V2QLX7"/>
<keyword evidence="2" id="KW-1185">Reference proteome</keyword>
<organism evidence="1 2">
    <name type="scientific">Mucispirillum schaedleri ASF457</name>
    <dbReference type="NCBI Taxonomy" id="1379858"/>
    <lineage>
        <taxon>Bacteria</taxon>
        <taxon>Pseudomonadati</taxon>
        <taxon>Deferribacterota</taxon>
        <taxon>Deferribacteres</taxon>
        <taxon>Deferribacterales</taxon>
        <taxon>Mucispirillaceae</taxon>
        <taxon>Mucispirillum</taxon>
    </lineage>
</organism>
<evidence type="ECO:0000313" key="1">
    <source>
        <dbReference type="EMBL" id="USF23509.1"/>
    </source>
</evidence>
<protein>
    <submittedName>
        <fullName evidence="1">Uncharacterized protein</fullName>
    </submittedName>
</protein>
<accession>V2QLX7</accession>
<evidence type="ECO:0000313" key="2">
    <source>
        <dbReference type="Proteomes" id="UP000017429"/>
    </source>
</evidence>
<dbReference type="KEGG" id="msch:N508_000572"/>
<proteinExistence type="predicted"/>
<reference evidence="1" key="3">
    <citation type="submission" date="2022-06" db="EMBL/GenBank/DDBJ databases">
        <title>Resources to Facilitate Use of the Altered Schaedler Flora (ASF) Mouse Model to Study Microbiome Function.</title>
        <authorList>
            <person name="Proctor A."/>
            <person name="Parvinroo S."/>
            <person name="Richie T."/>
            <person name="Jia X."/>
            <person name="Lee S.T.M."/>
            <person name="Karp P.D."/>
            <person name="Paley S."/>
            <person name="Kostic A.D."/>
            <person name="Pierre J.F."/>
            <person name="Wannemuehler M.J."/>
            <person name="Phillips G.J."/>
        </authorList>
    </citation>
    <scope>NUCLEOTIDE SEQUENCE</scope>
    <source>
        <strain evidence="1">ASF457</strain>
    </source>
</reference>
<sequence>MSEKDIYTKQSFINLIARTMRSMELKILVSGIDYSSPLPHLVAVYPDIEKYYLIEPISMECFSKESPRLYKQDEHKDVRQYCCRLFKDNYAKASAVASILCDLSAGVEMFTYKLVGTYELISMAKYACLAVPCSMENTTCEALDYLKLEYRPLNVLDKFTLILIDKVQTEKLPEIKKFIKFILNNK</sequence>
<reference evidence="1" key="1">
    <citation type="journal article" date="2014" name="Genome Announc.">
        <title>Draft genome sequences of the altered schaedler flora, a defined bacterial community from gnotobiotic mice.</title>
        <authorList>
            <person name="Wannemuehler M.J."/>
            <person name="Overstreet A.M."/>
            <person name="Ward D.V."/>
            <person name="Phillips G.J."/>
        </authorList>
    </citation>
    <scope>NUCLEOTIDE SEQUENCE</scope>
    <source>
        <strain evidence="1">ASF457</strain>
    </source>
</reference>
<reference evidence="1" key="2">
    <citation type="submission" date="2022-05" db="EMBL/GenBank/DDBJ databases">
        <authorList>
            <person name="Proctor A.L."/>
            <person name="Phillips G.J."/>
            <person name="Wannemuehler M.J."/>
        </authorList>
    </citation>
    <scope>NUCLEOTIDE SEQUENCE</scope>
    <source>
        <strain evidence="1">ASF457</strain>
    </source>
</reference>
<name>V2QLX7_9BACT</name>
<dbReference type="RefSeq" id="WP_023274884.1">
    <property type="nucleotide sequence ID" value="NZ_CP097562.1"/>
</dbReference>
<dbReference type="EMBL" id="CP097562">
    <property type="protein sequence ID" value="USF23509.1"/>
    <property type="molecule type" value="Genomic_DNA"/>
</dbReference>
<dbReference type="Proteomes" id="UP000017429">
    <property type="component" value="Chromosome"/>
</dbReference>